<protein>
    <submittedName>
        <fullName evidence="2">Uncharacterized protein</fullName>
    </submittedName>
</protein>
<evidence type="ECO:0000313" key="2">
    <source>
        <dbReference type="EMBL" id="RKO85511.1"/>
    </source>
</evidence>
<accession>A0A4P9W063</accession>
<sequence>MPGHRVFGRKWPNSGKEDYYGSSSLAASFNPRLKVAEAVTFAAGCGRHIPSGQDTAGGVHPSMKVLSSPLSPLPHLLARKISNGSATSYEDLSNCTQHGGNNRRGRRQRHDPQHPRPTDAAHLEILQNLKSLRASGEREEGWGYQASVRIFGGLHCSSMVGKSVGTNDNQEWEVKKRGGIRYCNALLNPRAFSILADHLRCIHVCQFPEVQELADGRDRNQAWADFLHNAFLPWLFLHHHHALVPIPSYARCLPVFNLPKKERDRERGGGQGLADGRDRNHAWADFLHRSIAFHVSRKEKHEMLCSTWMSPWSSSPLNLSTEPRTTFGRLL</sequence>
<reference evidence="3" key="1">
    <citation type="journal article" date="2018" name="Nat. Microbiol.">
        <title>Leveraging single-cell genomics to expand the fungal tree of life.</title>
        <authorList>
            <person name="Ahrendt S.R."/>
            <person name="Quandt C.A."/>
            <person name="Ciobanu D."/>
            <person name="Clum A."/>
            <person name="Salamov A."/>
            <person name="Andreopoulos B."/>
            <person name="Cheng J.F."/>
            <person name="Woyke T."/>
            <person name="Pelin A."/>
            <person name="Henrissat B."/>
            <person name="Reynolds N.K."/>
            <person name="Benny G.L."/>
            <person name="Smith M.E."/>
            <person name="James T.Y."/>
            <person name="Grigoriev I.V."/>
        </authorList>
    </citation>
    <scope>NUCLEOTIDE SEQUENCE [LARGE SCALE GENOMIC DNA]</scope>
</reference>
<keyword evidence="3" id="KW-1185">Reference proteome</keyword>
<proteinExistence type="predicted"/>
<dbReference type="EMBL" id="KZ999007">
    <property type="protein sequence ID" value="RKO85511.1"/>
    <property type="molecule type" value="Genomic_DNA"/>
</dbReference>
<name>A0A4P9W063_9FUNG</name>
<evidence type="ECO:0000256" key="1">
    <source>
        <dbReference type="SAM" id="MobiDB-lite"/>
    </source>
</evidence>
<evidence type="ECO:0000313" key="3">
    <source>
        <dbReference type="Proteomes" id="UP000269721"/>
    </source>
</evidence>
<dbReference type="Proteomes" id="UP000269721">
    <property type="component" value="Unassembled WGS sequence"/>
</dbReference>
<gene>
    <name evidence="2" type="ORF">BDK51DRAFT_32340</name>
</gene>
<feature type="region of interest" description="Disordered" evidence="1">
    <location>
        <begin position="88"/>
        <end position="121"/>
    </location>
</feature>
<feature type="compositionally biased region" description="Basic and acidic residues" evidence="1">
    <location>
        <begin position="110"/>
        <end position="121"/>
    </location>
</feature>
<dbReference type="AlphaFoldDB" id="A0A4P9W063"/>
<organism evidence="2 3">
    <name type="scientific">Blyttiomyces helicus</name>
    <dbReference type="NCBI Taxonomy" id="388810"/>
    <lineage>
        <taxon>Eukaryota</taxon>
        <taxon>Fungi</taxon>
        <taxon>Fungi incertae sedis</taxon>
        <taxon>Chytridiomycota</taxon>
        <taxon>Chytridiomycota incertae sedis</taxon>
        <taxon>Chytridiomycetes</taxon>
        <taxon>Chytridiomycetes incertae sedis</taxon>
        <taxon>Blyttiomyces</taxon>
    </lineage>
</organism>